<accession>A0A5D8QE37</accession>
<dbReference type="SUPFAM" id="SSF51735">
    <property type="entry name" value="NAD(P)-binding Rossmann-fold domains"/>
    <property type="match status" value="1"/>
</dbReference>
<dbReference type="InterPro" id="IPR002347">
    <property type="entry name" value="SDR_fam"/>
</dbReference>
<name>A0A5D8QE37_9THEO</name>
<evidence type="ECO:0000256" key="2">
    <source>
        <dbReference type="ARBA" id="ARBA00023002"/>
    </source>
</evidence>
<dbReference type="Pfam" id="PF13561">
    <property type="entry name" value="adh_short_C2"/>
    <property type="match status" value="1"/>
</dbReference>
<dbReference type="InterPro" id="IPR036291">
    <property type="entry name" value="NAD(P)-bd_dom_sf"/>
</dbReference>
<dbReference type="GO" id="GO:0016491">
    <property type="term" value="F:oxidoreductase activity"/>
    <property type="evidence" value="ECO:0007669"/>
    <property type="project" value="UniProtKB-KW"/>
</dbReference>
<dbReference type="PRINTS" id="PR00080">
    <property type="entry name" value="SDRFAMILY"/>
</dbReference>
<dbReference type="RefSeq" id="WP_149544951.1">
    <property type="nucleotide sequence ID" value="NZ_VTPS01000006.1"/>
</dbReference>
<dbReference type="PANTHER" id="PTHR24321:SF11">
    <property type="entry name" value="BLR0893 PROTEIN"/>
    <property type="match status" value="1"/>
</dbReference>
<dbReference type="GO" id="GO:0008206">
    <property type="term" value="P:bile acid metabolic process"/>
    <property type="evidence" value="ECO:0007669"/>
    <property type="project" value="UniProtKB-ARBA"/>
</dbReference>
<organism evidence="3 4">
    <name type="scientific">Calorimonas adulescens</name>
    <dbReference type="NCBI Taxonomy" id="2606906"/>
    <lineage>
        <taxon>Bacteria</taxon>
        <taxon>Bacillati</taxon>
        <taxon>Bacillota</taxon>
        <taxon>Clostridia</taxon>
        <taxon>Thermoanaerobacterales</taxon>
        <taxon>Thermoanaerobacteraceae</taxon>
        <taxon>Calorimonas</taxon>
    </lineage>
</organism>
<evidence type="ECO:0000313" key="3">
    <source>
        <dbReference type="EMBL" id="TZE82439.1"/>
    </source>
</evidence>
<dbReference type="FunFam" id="3.40.50.720:FF:000084">
    <property type="entry name" value="Short-chain dehydrogenase reductase"/>
    <property type="match status" value="1"/>
</dbReference>
<dbReference type="PROSITE" id="PS00061">
    <property type="entry name" value="ADH_SHORT"/>
    <property type="match status" value="1"/>
</dbReference>
<proteinExistence type="inferred from homology"/>
<comment type="similarity">
    <text evidence="1">Belongs to the short-chain dehydrogenases/reductases (SDR) family.</text>
</comment>
<evidence type="ECO:0000256" key="1">
    <source>
        <dbReference type="ARBA" id="ARBA00006484"/>
    </source>
</evidence>
<evidence type="ECO:0000313" key="4">
    <source>
        <dbReference type="Proteomes" id="UP000322976"/>
    </source>
</evidence>
<gene>
    <name evidence="3" type="ORF">FWJ32_05375</name>
</gene>
<dbReference type="Gene3D" id="3.40.50.720">
    <property type="entry name" value="NAD(P)-binding Rossmann-like Domain"/>
    <property type="match status" value="1"/>
</dbReference>
<keyword evidence="2" id="KW-0560">Oxidoreductase</keyword>
<dbReference type="InterPro" id="IPR020904">
    <property type="entry name" value="Sc_DH/Rdtase_CS"/>
</dbReference>
<dbReference type="AlphaFoldDB" id="A0A5D8QE37"/>
<comment type="caution">
    <text evidence="3">The sequence shown here is derived from an EMBL/GenBank/DDBJ whole genome shotgun (WGS) entry which is preliminary data.</text>
</comment>
<dbReference type="PANTHER" id="PTHR24321">
    <property type="entry name" value="DEHYDROGENASES, SHORT CHAIN"/>
    <property type="match status" value="1"/>
</dbReference>
<sequence>MDYGMQGKVALVIGGGGGSGRITSTMFAQEGVKVVVADISEEAGQETVNIVKAVGGEAYFIKCDVTSEEDIKAAVNFAVETYGGLNFAINIVGTNTDFTDITQVPAENFDKMFYICTRSTYLGMKYQIPAMIKSGGGSIVNMASAGGLVGQRKQGLYNAAKFAVVGMTKAAALDFAAQGVRINCVCPGPMLSIGMKKALEKDPHFGDQYLVDVPIGRFIGQDEVAAACVFLCSEKAAAITGIALPVDGGMVAD</sequence>
<dbReference type="EMBL" id="VTPS01000006">
    <property type="protein sequence ID" value="TZE82439.1"/>
    <property type="molecule type" value="Genomic_DNA"/>
</dbReference>
<dbReference type="Proteomes" id="UP000322976">
    <property type="component" value="Unassembled WGS sequence"/>
</dbReference>
<protein>
    <submittedName>
        <fullName evidence="3">SDR family oxidoreductase</fullName>
    </submittedName>
</protein>
<keyword evidence="4" id="KW-1185">Reference proteome</keyword>
<dbReference type="PRINTS" id="PR00081">
    <property type="entry name" value="GDHRDH"/>
</dbReference>
<reference evidence="3 4" key="1">
    <citation type="submission" date="2019-08" db="EMBL/GenBank/DDBJ databases">
        <title>Calorimonas adulescens gen. nov., sp. nov., an anaerobic thermophilic bacterium from Sakhalin hot spring.</title>
        <authorList>
            <person name="Khomyakova M.A."/>
            <person name="Merkel A.Y."/>
            <person name="Novikov A."/>
            <person name="Bonch-Osmolovskaya E.A."/>
            <person name="Slobodkin A.I."/>
        </authorList>
    </citation>
    <scope>NUCLEOTIDE SEQUENCE [LARGE SCALE GENOMIC DNA]</scope>
    <source>
        <strain evidence="3 4">A05MB</strain>
    </source>
</reference>
<dbReference type="CDD" id="cd05233">
    <property type="entry name" value="SDR_c"/>
    <property type="match status" value="1"/>
</dbReference>